<organism evidence="1 2">
    <name type="scientific">Photorhabdus aegyptia</name>
    <dbReference type="NCBI Taxonomy" id="2805098"/>
    <lineage>
        <taxon>Bacteria</taxon>
        <taxon>Pseudomonadati</taxon>
        <taxon>Pseudomonadota</taxon>
        <taxon>Gammaproteobacteria</taxon>
        <taxon>Enterobacterales</taxon>
        <taxon>Morganellaceae</taxon>
        <taxon>Photorhabdus</taxon>
    </lineage>
</organism>
<dbReference type="AlphaFoldDB" id="A0A022PKP1"/>
<protein>
    <submittedName>
        <fullName evidence="1">Uncharacterized protein</fullName>
    </submittedName>
</protein>
<accession>A0A022PKP1</accession>
<sequence>MNKSIIEGLRLISTSHYIGIPYTEWSAQNSYLVCRALVDECVISKGVPLIGTRRELKKEASKDGDYGVYTLGNTQYGWISLPNGTVIDPCEFTRCIVEEDEPYFSIRENQGCYMWGIDPTHCSRSELPEHHIADEIFNVKRGVMRELCSRILGYPLHVEGLTMAEAAYIASQPLSVFDKHSRLIYEHFMMLGLNKLLPLTQVSKVHPLIARKSWRSFLCDTDSDGLKLILQG</sequence>
<name>A0A022PKP1_9GAMM</name>
<dbReference type="Proteomes" id="UP000023464">
    <property type="component" value="Unassembled WGS sequence"/>
</dbReference>
<keyword evidence="2" id="KW-1185">Reference proteome</keyword>
<evidence type="ECO:0000313" key="2">
    <source>
        <dbReference type="Proteomes" id="UP000023464"/>
    </source>
</evidence>
<dbReference type="EMBL" id="JFGV01000032">
    <property type="protein sequence ID" value="EYU15085.1"/>
    <property type="molecule type" value="Genomic_DNA"/>
</dbReference>
<dbReference type="RefSeq" id="WP_051560751.1">
    <property type="nucleotide sequence ID" value="NZ_CAWLTM010000083.1"/>
</dbReference>
<dbReference type="PATRIC" id="fig|1393736.3.peg.2403"/>
<reference evidence="1 2" key="1">
    <citation type="submission" date="2014-03" db="EMBL/GenBank/DDBJ databases">
        <title>Draft Genome of Photorhabdus luminescens BA1, an Egyptian Isolate.</title>
        <authorList>
            <person name="Ghazal S."/>
            <person name="Hurst S.G.IV."/>
            <person name="Morris K."/>
            <person name="Thomas K."/>
            <person name="Tisa L.S."/>
        </authorList>
    </citation>
    <scope>NUCLEOTIDE SEQUENCE [LARGE SCALE GENOMIC DNA]</scope>
    <source>
        <strain evidence="1 2">BA1</strain>
    </source>
</reference>
<proteinExistence type="predicted"/>
<gene>
    <name evidence="1" type="ORF">BA1DRAFT_02355</name>
</gene>
<evidence type="ECO:0000313" key="1">
    <source>
        <dbReference type="EMBL" id="EYU15085.1"/>
    </source>
</evidence>
<comment type="caution">
    <text evidence="1">The sequence shown here is derived from an EMBL/GenBank/DDBJ whole genome shotgun (WGS) entry which is preliminary data.</text>
</comment>